<protein>
    <recommendedName>
        <fullName evidence="8">Inositol-1-monophosphatase</fullName>
        <ecNumber evidence="8">3.1.3.25</ecNumber>
    </recommendedName>
</protein>
<keyword evidence="9" id="KW-0812">Transmembrane</keyword>
<name>A0A7S1Z5C5_9STRA</name>
<dbReference type="CDD" id="cd01639">
    <property type="entry name" value="IMPase"/>
    <property type="match status" value="1"/>
</dbReference>
<feature type="transmembrane region" description="Helical" evidence="9">
    <location>
        <begin position="12"/>
        <end position="30"/>
    </location>
</feature>
<reference evidence="10" key="1">
    <citation type="submission" date="2021-01" db="EMBL/GenBank/DDBJ databases">
        <authorList>
            <person name="Corre E."/>
            <person name="Pelletier E."/>
            <person name="Niang G."/>
            <person name="Scheremetjew M."/>
            <person name="Finn R."/>
            <person name="Kale V."/>
            <person name="Holt S."/>
            <person name="Cochrane G."/>
            <person name="Meng A."/>
            <person name="Brown T."/>
            <person name="Cohen L."/>
        </authorList>
    </citation>
    <scope>NUCLEOTIDE SEQUENCE</scope>
    <source>
        <strain evidence="10">Pop2</strain>
    </source>
</reference>
<evidence type="ECO:0000256" key="1">
    <source>
        <dbReference type="ARBA" id="ARBA00001033"/>
    </source>
</evidence>
<dbReference type="PROSITE" id="PS00629">
    <property type="entry name" value="IMP_1"/>
    <property type="match status" value="1"/>
</dbReference>
<keyword evidence="5 8" id="KW-0378">Hydrolase</keyword>
<dbReference type="InterPro" id="IPR033942">
    <property type="entry name" value="IMPase"/>
</dbReference>
<dbReference type="GO" id="GO:0046854">
    <property type="term" value="P:phosphatidylinositol phosphate biosynthetic process"/>
    <property type="evidence" value="ECO:0007669"/>
    <property type="project" value="InterPro"/>
</dbReference>
<dbReference type="InterPro" id="IPR000760">
    <property type="entry name" value="Inositol_monophosphatase-like"/>
</dbReference>
<dbReference type="PANTHER" id="PTHR20854">
    <property type="entry name" value="INOSITOL MONOPHOSPHATASE"/>
    <property type="match status" value="1"/>
</dbReference>
<evidence type="ECO:0000256" key="8">
    <source>
        <dbReference type="RuleBase" id="RU364068"/>
    </source>
</evidence>
<evidence type="ECO:0000256" key="3">
    <source>
        <dbReference type="ARBA" id="ARBA00009759"/>
    </source>
</evidence>
<comment type="cofactor">
    <cofactor evidence="2 7 8">
        <name>Mg(2+)</name>
        <dbReference type="ChEBI" id="CHEBI:18420"/>
    </cofactor>
</comment>
<dbReference type="InterPro" id="IPR020583">
    <property type="entry name" value="Inositol_monoP_metal-BS"/>
</dbReference>
<dbReference type="UniPathway" id="UPA00823">
    <property type="reaction ID" value="UER00788"/>
</dbReference>
<dbReference type="Gene3D" id="3.30.540.10">
    <property type="entry name" value="Fructose-1,6-Bisphosphatase, subunit A, domain 1"/>
    <property type="match status" value="1"/>
</dbReference>
<feature type="binding site" evidence="7">
    <location>
        <position position="170"/>
    </location>
    <ligand>
        <name>Mg(2+)</name>
        <dbReference type="ChEBI" id="CHEBI:18420"/>
        <label>1</label>
        <note>catalytic</note>
    </ligand>
</feature>
<dbReference type="SUPFAM" id="SSF56655">
    <property type="entry name" value="Carbohydrate phosphatase"/>
    <property type="match status" value="1"/>
</dbReference>
<dbReference type="Pfam" id="PF00459">
    <property type="entry name" value="Inositol_P"/>
    <property type="match status" value="1"/>
</dbReference>
<feature type="binding site" evidence="7">
    <location>
        <position position="167"/>
    </location>
    <ligand>
        <name>Mg(2+)</name>
        <dbReference type="ChEBI" id="CHEBI:18420"/>
        <label>1</label>
        <note>catalytic</note>
    </ligand>
</feature>
<evidence type="ECO:0000256" key="9">
    <source>
        <dbReference type="SAM" id="Phobius"/>
    </source>
</evidence>
<dbReference type="GO" id="GO:0007165">
    <property type="term" value="P:signal transduction"/>
    <property type="evidence" value="ECO:0007669"/>
    <property type="project" value="TreeGrafter"/>
</dbReference>
<dbReference type="EMBL" id="HBGN01016006">
    <property type="protein sequence ID" value="CAD9328563.1"/>
    <property type="molecule type" value="Transcribed_RNA"/>
</dbReference>
<dbReference type="GO" id="GO:0046872">
    <property type="term" value="F:metal ion binding"/>
    <property type="evidence" value="ECO:0007669"/>
    <property type="project" value="UniProtKB-KW"/>
</dbReference>
<comment type="similarity">
    <text evidence="3 8">Belongs to the inositol monophosphatase superfamily.</text>
</comment>
<comment type="catalytic activity">
    <reaction evidence="1 8">
        <text>a myo-inositol phosphate + H2O = myo-inositol + phosphate</text>
        <dbReference type="Rhea" id="RHEA:24056"/>
        <dbReference type="ChEBI" id="CHEBI:15377"/>
        <dbReference type="ChEBI" id="CHEBI:17268"/>
        <dbReference type="ChEBI" id="CHEBI:43474"/>
        <dbReference type="ChEBI" id="CHEBI:84139"/>
        <dbReference type="EC" id="3.1.3.25"/>
    </reaction>
</comment>
<dbReference type="GO" id="GO:0008934">
    <property type="term" value="F:inositol monophosphate 1-phosphatase activity"/>
    <property type="evidence" value="ECO:0007669"/>
    <property type="project" value="InterPro"/>
</dbReference>
<dbReference type="Gene3D" id="3.40.190.80">
    <property type="match status" value="1"/>
</dbReference>
<sequence length="368" mass="39546">MLGGGTNTKSSTVAAGLAIGCVTGALLAHVQHKRKLNQRTREVESNDNVDDDMTFNPKFQIPKELLVEECPYKEELKLAIKLALQAGKNIYPHVDNKGTTSESTTASLGISSKSNDADFATTIDIANEKLVMEGIATHFPSHKVIGEEETGTGQPPVLTTDPTWIVDPIDGTANFANGLPLTCVSLGFCVGKKPVLGVVYAPLTCELFLAVKGFGSYRNTCKIHSTSSSFKEEEEEEALKTLSNAIVCFEFGSSRGEQNVKKLVSGMERILQHGCRCTRSLGSGVLDMCYVATGKLDVVYCGMANEGWKPWDYCAGSLVVEEAGGFVRSLQGGYVEEDGFDIYESSMICGVSKALVEESRGVILGLSK</sequence>
<evidence type="ECO:0000256" key="2">
    <source>
        <dbReference type="ARBA" id="ARBA00001946"/>
    </source>
</evidence>
<feature type="binding site" evidence="7">
    <location>
        <position position="169"/>
    </location>
    <ligand>
        <name>Mg(2+)</name>
        <dbReference type="ChEBI" id="CHEBI:18420"/>
        <label>1</label>
        <note>catalytic</note>
    </ligand>
</feature>
<evidence type="ECO:0000313" key="10">
    <source>
        <dbReference type="EMBL" id="CAD9328563.1"/>
    </source>
</evidence>
<keyword evidence="9" id="KW-0472">Membrane</keyword>
<dbReference type="FunFam" id="3.30.540.10:FF:000004">
    <property type="entry name" value="Inositol-1-monophosphatase"/>
    <property type="match status" value="1"/>
</dbReference>
<keyword evidence="9" id="KW-1133">Transmembrane helix</keyword>
<dbReference type="PANTHER" id="PTHR20854:SF4">
    <property type="entry name" value="INOSITOL-1-MONOPHOSPHATASE-RELATED"/>
    <property type="match status" value="1"/>
</dbReference>
<comment type="pathway">
    <text evidence="8">Polyol metabolism; myo-inositol biosynthesis; myo-inositol from D-glucose 6-phosphate: step 2/2.</text>
</comment>
<dbReference type="AlphaFoldDB" id="A0A7S1Z5C5"/>
<evidence type="ECO:0000256" key="6">
    <source>
        <dbReference type="ARBA" id="ARBA00022842"/>
    </source>
</evidence>
<evidence type="ECO:0000256" key="5">
    <source>
        <dbReference type="ARBA" id="ARBA00022801"/>
    </source>
</evidence>
<feature type="binding site" evidence="7">
    <location>
        <position position="312"/>
    </location>
    <ligand>
        <name>Mg(2+)</name>
        <dbReference type="ChEBI" id="CHEBI:18420"/>
        <label>1</label>
        <note>catalytic</note>
    </ligand>
</feature>
<proteinExistence type="inferred from homology"/>
<dbReference type="GO" id="GO:0006021">
    <property type="term" value="P:inositol biosynthetic process"/>
    <property type="evidence" value="ECO:0007669"/>
    <property type="project" value="UniProtKB-UniPathway"/>
</dbReference>
<accession>A0A7S1Z5C5</accession>
<keyword evidence="6 7" id="KW-0460">Magnesium</keyword>
<dbReference type="InterPro" id="IPR020550">
    <property type="entry name" value="Inositol_monophosphatase_CS"/>
</dbReference>
<dbReference type="PROSITE" id="PS00630">
    <property type="entry name" value="IMP_2"/>
    <property type="match status" value="1"/>
</dbReference>
<gene>
    <name evidence="10" type="ORF">DBRI1063_LOCUS10291</name>
</gene>
<keyword evidence="4 7" id="KW-0479">Metal-binding</keyword>
<feature type="binding site" evidence="7">
    <location>
        <position position="147"/>
    </location>
    <ligand>
        <name>Mg(2+)</name>
        <dbReference type="ChEBI" id="CHEBI:18420"/>
        <label>1</label>
        <note>catalytic</note>
    </ligand>
</feature>
<dbReference type="EC" id="3.1.3.25" evidence="8"/>
<dbReference type="PRINTS" id="PR00377">
    <property type="entry name" value="IMPHPHTASES"/>
</dbReference>
<evidence type="ECO:0000256" key="7">
    <source>
        <dbReference type="PIRSR" id="PIRSR600760-2"/>
    </source>
</evidence>
<evidence type="ECO:0000256" key="4">
    <source>
        <dbReference type="ARBA" id="ARBA00022723"/>
    </source>
</evidence>
<organism evidence="10">
    <name type="scientific">Ditylum brightwellii</name>
    <dbReference type="NCBI Taxonomy" id="49249"/>
    <lineage>
        <taxon>Eukaryota</taxon>
        <taxon>Sar</taxon>
        <taxon>Stramenopiles</taxon>
        <taxon>Ochrophyta</taxon>
        <taxon>Bacillariophyta</taxon>
        <taxon>Mediophyceae</taxon>
        <taxon>Lithodesmiophycidae</taxon>
        <taxon>Lithodesmiales</taxon>
        <taxon>Lithodesmiaceae</taxon>
        <taxon>Ditylum</taxon>
    </lineage>
</organism>